<feature type="transmembrane region" description="Helical" evidence="1">
    <location>
        <begin position="246"/>
        <end position="269"/>
    </location>
</feature>
<keyword evidence="1" id="KW-0472">Membrane</keyword>
<dbReference type="EMBL" id="UOGF01000038">
    <property type="protein sequence ID" value="VAX28416.1"/>
    <property type="molecule type" value="Genomic_DNA"/>
</dbReference>
<dbReference type="InterPro" id="IPR050616">
    <property type="entry name" value="CPA3_Na-H_Antiporter_A"/>
</dbReference>
<feature type="transmembrane region" description="Helical" evidence="1">
    <location>
        <begin position="6"/>
        <end position="24"/>
    </location>
</feature>
<proteinExistence type="predicted"/>
<feature type="transmembrane region" description="Helical" evidence="1">
    <location>
        <begin position="414"/>
        <end position="435"/>
    </location>
</feature>
<feature type="transmembrane region" description="Helical" evidence="1">
    <location>
        <begin position="308"/>
        <end position="326"/>
    </location>
</feature>
<feature type="domain" description="NADH:quinone oxidoreductase/Mrp antiporter transmembrane" evidence="2">
    <location>
        <begin position="132"/>
        <end position="425"/>
    </location>
</feature>
<feature type="transmembrane region" description="Helical" evidence="1">
    <location>
        <begin position="338"/>
        <end position="359"/>
    </location>
</feature>
<evidence type="ECO:0000313" key="3">
    <source>
        <dbReference type="EMBL" id="VAX28416.1"/>
    </source>
</evidence>
<feature type="transmembrane region" description="Helical" evidence="1">
    <location>
        <begin position="380"/>
        <end position="402"/>
    </location>
</feature>
<protein>
    <submittedName>
        <fullName evidence="3">Na(+) H(+) antiporter subunit A</fullName>
    </submittedName>
</protein>
<dbReference type="AlphaFoldDB" id="A0A3B1CD38"/>
<feature type="transmembrane region" description="Helical" evidence="1">
    <location>
        <begin position="81"/>
        <end position="103"/>
    </location>
</feature>
<feature type="transmembrane region" description="Helical" evidence="1">
    <location>
        <begin position="168"/>
        <end position="190"/>
    </location>
</feature>
<reference evidence="3" key="1">
    <citation type="submission" date="2018-06" db="EMBL/GenBank/DDBJ databases">
        <authorList>
            <person name="Zhirakovskaya E."/>
        </authorList>
    </citation>
    <scope>NUCLEOTIDE SEQUENCE</scope>
</reference>
<feature type="transmembrane region" description="Helical" evidence="1">
    <location>
        <begin position="115"/>
        <end position="133"/>
    </location>
</feature>
<organism evidence="3">
    <name type="scientific">hydrothermal vent metagenome</name>
    <dbReference type="NCBI Taxonomy" id="652676"/>
    <lineage>
        <taxon>unclassified sequences</taxon>
        <taxon>metagenomes</taxon>
        <taxon>ecological metagenomes</taxon>
    </lineage>
</organism>
<evidence type="ECO:0000259" key="2">
    <source>
        <dbReference type="Pfam" id="PF00361"/>
    </source>
</evidence>
<keyword evidence="1" id="KW-0812">Transmembrane</keyword>
<feature type="transmembrane region" description="Helical" evidence="1">
    <location>
        <begin position="139"/>
        <end position="156"/>
    </location>
</feature>
<sequence>MEAVESIVPVLAVFLSMLAAGVVLKFDKTPNIRDGISVGAGVLTFFTVISMAPAVLAGTTFKYTLFTFVPGLEIAFMADALGLIFATVASFLWIITSCYSIGYMRTAKEKNQTRFSSCFAVSVSSALAIAFSGNLLTLFIFYEILSFATFPLVNHKGTQTSFEGAKKYMIYLFGTSKTFFLAALIITYNIAGTLDFAPGGLFAGQGSPMILTVTYVLFIAGIAKAGIMPFHAWLPAAMVAPTPVSALLHAVAVVKVGVFSVLRIIFHVFGVDLMQSLNLGIPTAYFVSFTIITASIYALTRDNLKARLAYSTVSQLSYIILGAALLTPNSMTGSVIHIANHAFSKITLFFCAGSIYVATHKIKISELNGIGRKMPWTMTAFAIGTLSMIGVPPAAGFITKWYLALGAIEAGEILILFVLLTSTVLNAAYFVPIIYKAFFHKPENRAADAEGNYGIHHDDIQEAPYFVVVPLVVTATLSLLIGLFPSYFMALAKGVIQ</sequence>
<dbReference type="PRINTS" id="PR01434">
    <property type="entry name" value="NADHDHGNASE5"/>
</dbReference>
<feature type="transmembrane region" description="Helical" evidence="1">
    <location>
        <begin position="465"/>
        <end position="488"/>
    </location>
</feature>
<feature type="transmembrane region" description="Helical" evidence="1">
    <location>
        <begin position="281"/>
        <end position="299"/>
    </location>
</feature>
<feature type="transmembrane region" description="Helical" evidence="1">
    <location>
        <begin position="36"/>
        <end position="61"/>
    </location>
</feature>
<dbReference type="InterPro" id="IPR001750">
    <property type="entry name" value="ND/Mrp_TM"/>
</dbReference>
<keyword evidence="1" id="KW-1133">Transmembrane helix</keyword>
<evidence type="ECO:0000256" key="1">
    <source>
        <dbReference type="SAM" id="Phobius"/>
    </source>
</evidence>
<dbReference type="NCBIfam" id="NF006236">
    <property type="entry name" value="PRK08375.1-1"/>
    <property type="match status" value="1"/>
</dbReference>
<dbReference type="PANTHER" id="PTHR43373">
    <property type="entry name" value="NA(+)/H(+) ANTIPORTER SUBUNIT"/>
    <property type="match status" value="1"/>
</dbReference>
<dbReference type="PANTHER" id="PTHR43373:SF1">
    <property type="entry name" value="NA(+)_H(+) ANTIPORTER SUBUNIT A"/>
    <property type="match status" value="1"/>
</dbReference>
<accession>A0A3B1CD38</accession>
<feature type="transmembrane region" description="Helical" evidence="1">
    <location>
        <begin position="210"/>
        <end position="234"/>
    </location>
</feature>
<dbReference type="Pfam" id="PF00361">
    <property type="entry name" value="Proton_antipo_M"/>
    <property type="match status" value="1"/>
</dbReference>
<gene>
    <name evidence="3" type="ORF">MNBD_NITROSPIRAE01-591</name>
</gene>
<name>A0A3B1CD38_9ZZZZ</name>